<dbReference type="Proteomes" id="UP001152561">
    <property type="component" value="Unassembled WGS sequence"/>
</dbReference>
<comment type="caution">
    <text evidence="1">The sequence shown here is derived from an EMBL/GenBank/DDBJ whole genome shotgun (WGS) entry which is preliminary data.</text>
</comment>
<gene>
    <name evidence="1" type="ORF">K7X08_017268</name>
</gene>
<dbReference type="EMBL" id="JAJAGQ010000013">
    <property type="protein sequence ID" value="KAJ8544685.1"/>
    <property type="molecule type" value="Genomic_DNA"/>
</dbReference>
<organism evidence="1 2">
    <name type="scientific">Anisodus acutangulus</name>
    <dbReference type="NCBI Taxonomy" id="402998"/>
    <lineage>
        <taxon>Eukaryota</taxon>
        <taxon>Viridiplantae</taxon>
        <taxon>Streptophyta</taxon>
        <taxon>Embryophyta</taxon>
        <taxon>Tracheophyta</taxon>
        <taxon>Spermatophyta</taxon>
        <taxon>Magnoliopsida</taxon>
        <taxon>eudicotyledons</taxon>
        <taxon>Gunneridae</taxon>
        <taxon>Pentapetalae</taxon>
        <taxon>asterids</taxon>
        <taxon>lamiids</taxon>
        <taxon>Solanales</taxon>
        <taxon>Solanaceae</taxon>
        <taxon>Solanoideae</taxon>
        <taxon>Hyoscyameae</taxon>
        <taxon>Anisodus</taxon>
    </lineage>
</organism>
<name>A0A9Q1LW34_9SOLA</name>
<accession>A0A9Q1LW34</accession>
<protein>
    <submittedName>
        <fullName evidence="1">Uncharacterized protein</fullName>
    </submittedName>
</protein>
<keyword evidence="2" id="KW-1185">Reference proteome</keyword>
<dbReference type="AlphaFoldDB" id="A0A9Q1LW34"/>
<evidence type="ECO:0000313" key="2">
    <source>
        <dbReference type="Proteomes" id="UP001152561"/>
    </source>
</evidence>
<sequence length="146" mass="16561">MKTGQMNIPEDEKTVCCRIAENINRKVIKSCCHFILVVSKFAESEFSVQTLSAMLREWERHFTEGETEKESGKVSDGEYAVFAQVDVALASIDGFDAKRFLFFTFGPPPHSRVLRRGGFKLHHLQLLRNTRMSVGLILCLSSSVFE</sequence>
<proteinExistence type="predicted"/>
<reference evidence="2" key="1">
    <citation type="journal article" date="2023" name="Proc. Natl. Acad. Sci. U.S.A.">
        <title>Genomic and structural basis for evolution of tropane alkaloid biosynthesis.</title>
        <authorList>
            <person name="Wanga Y.-J."/>
            <person name="Taina T."/>
            <person name="Yua J.-Y."/>
            <person name="Lia J."/>
            <person name="Xua B."/>
            <person name="Chenc J."/>
            <person name="D'Auriad J.C."/>
            <person name="Huanga J.-P."/>
            <person name="Huanga S.-X."/>
        </authorList>
    </citation>
    <scope>NUCLEOTIDE SEQUENCE [LARGE SCALE GENOMIC DNA]</scope>
    <source>
        <strain evidence="2">cv. KIB-2019</strain>
    </source>
</reference>
<evidence type="ECO:0000313" key="1">
    <source>
        <dbReference type="EMBL" id="KAJ8544685.1"/>
    </source>
</evidence>